<dbReference type="GO" id="GO:0016787">
    <property type="term" value="F:hydrolase activity"/>
    <property type="evidence" value="ECO:0007669"/>
    <property type="project" value="UniProtKB-KW"/>
</dbReference>
<dbReference type="PANTHER" id="PTHR34072:SF44">
    <property type="entry name" value="RNA-DIRECTED DNA POLYMERASE"/>
    <property type="match status" value="1"/>
</dbReference>
<keyword evidence="2" id="KW-0548">Nucleotidyltransferase</keyword>
<dbReference type="EMBL" id="CP144749">
    <property type="protein sequence ID" value="WVZ76676.1"/>
    <property type="molecule type" value="Genomic_DNA"/>
</dbReference>
<dbReference type="InterPro" id="IPR043128">
    <property type="entry name" value="Rev_trsase/Diguanyl_cyclase"/>
</dbReference>
<dbReference type="InterPro" id="IPR043502">
    <property type="entry name" value="DNA/RNA_pol_sf"/>
</dbReference>
<sequence>MVIEGIVLGHKVSERGIEVDRAKIKVIEQLPPPTNLKALRSFLGHARFYRRFIKNFSFIARPLSNLLAKGTPFVFDDACLEAFHTLKKALVTAPIIQPLDWNAPFEIICDASDYAVGAVLGQSKDRKHHAISYASKTLTGPQLNYSTTEKELLAVVFAIDKFRSYLVGAKVIIYTDHAALKYLLTKKDAKPRLIRWVLLLQEFDIEIRDKKG</sequence>
<name>A0AAQ3WXB2_PASNO</name>
<reference evidence="8 9" key="1">
    <citation type="submission" date="2024-02" db="EMBL/GenBank/DDBJ databases">
        <title>High-quality chromosome-scale genome assembly of Pensacola bahiagrass (Paspalum notatum Flugge var. saurae).</title>
        <authorList>
            <person name="Vega J.M."/>
            <person name="Podio M."/>
            <person name="Orjuela J."/>
            <person name="Siena L.A."/>
            <person name="Pessino S.C."/>
            <person name="Combes M.C."/>
            <person name="Mariac C."/>
            <person name="Albertini E."/>
            <person name="Pupilli F."/>
            <person name="Ortiz J.P.A."/>
            <person name="Leblanc O."/>
        </authorList>
    </citation>
    <scope>NUCLEOTIDE SEQUENCE [LARGE SCALE GENOMIC DNA]</scope>
    <source>
        <strain evidence="8">R1</strain>
        <tissue evidence="8">Leaf</tissue>
    </source>
</reference>
<dbReference type="AlphaFoldDB" id="A0AAQ3WXB2"/>
<evidence type="ECO:0000256" key="3">
    <source>
        <dbReference type="ARBA" id="ARBA00022722"/>
    </source>
</evidence>
<keyword evidence="1" id="KW-0808">Transferase</keyword>
<evidence type="ECO:0000313" key="8">
    <source>
        <dbReference type="EMBL" id="WVZ76676.1"/>
    </source>
</evidence>
<keyword evidence="9" id="KW-1185">Reference proteome</keyword>
<evidence type="ECO:0000259" key="7">
    <source>
        <dbReference type="Pfam" id="PF17917"/>
    </source>
</evidence>
<dbReference type="GO" id="GO:0004519">
    <property type="term" value="F:endonuclease activity"/>
    <property type="evidence" value="ECO:0007669"/>
    <property type="project" value="UniProtKB-KW"/>
</dbReference>
<keyword evidence="3" id="KW-0540">Nuclease</keyword>
<organism evidence="8 9">
    <name type="scientific">Paspalum notatum var. saurae</name>
    <dbReference type="NCBI Taxonomy" id="547442"/>
    <lineage>
        <taxon>Eukaryota</taxon>
        <taxon>Viridiplantae</taxon>
        <taxon>Streptophyta</taxon>
        <taxon>Embryophyta</taxon>
        <taxon>Tracheophyta</taxon>
        <taxon>Spermatophyta</taxon>
        <taxon>Magnoliopsida</taxon>
        <taxon>Liliopsida</taxon>
        <taxon>Poales</taxon>
        <taxon>Poaceae</taxon>
        <taxon>PACMAD clade</taxon>
        <taxon>Panicoideae</taxon>
        <taxon>Andropogonodae</taxon>
        <taxon>Paspaleae</taxon>
        <taxon>Paspalinae</taxon>
        <taxon>Paspalum</taxon>
    </lineage>
</organism>
<proteinExistence type="predicted"/>
<evidence type="ECO:0000256" key="6">
    <source>
        <dbReference type="ARBA" id="ARBA00022918"/>
    </source>
</evidence>
<dbReference type="FunFam" id="3.10.20.370:FF:000001">
    <property type="entry name" value="Retrovirus-related Pol polyprotein from transposon 17.6-like protein"/>
    <property type="match status" value="1"/>
</dbReference>
<accession>A0AAQ3WXB2</accession>
<dbReference type="GO" id="GO:0003964">
    <property type="term" value="F:RNA-directed DNA polymerase activity"/>
    <property type="evidence" value="ECO:0007669"/>
    <property type="project" value="UniProtKB-KW"/>
</dbReference>
<dbReference type="CDD" id="cd09274">
    <property type="entry name" value="RNase_HI_RT_Ty3"/>
    <property type="match status" value="1"/>
</dbReference>
<keyword evidence="4" id="KW-0255">Endonuclease</keyword>
<feature type="domain" description="Reverse transcriptase RNase H-like" evidence="7">
    <location>
        <begin position="100"/>
        <end position="203"/>
    </location>
</feature>
<protein>
    <recommendedName>
        <fullName evidence="7">Reverse transcriptase RNase H-like domain-containing protein</fullName>
    </recommendedName>
</protein>
<dbReference type="Proteomes" id="UP001341281">
    <property type="component" value="Chromosome 05"/>
</dbReference>
<dbReference type="PANTHER" id="PTHR34072">
    <property type="entry name" value="ENZYMATIC POLYPROTEIN-RELATED"/>
    <property type="match status" value="1"/>
</dbReference>
<dbReference type="Pfam" id="PF17917">
    <property type="entry name" value="RT_RNaseH"/>
    <property type="match status" value="1"/>
</dbReference>
<evidence type="ECO:0000256" key="1">
    <source>
        <dbReference type="ARBA" id="ARBA00022679"/>
    </source>
</evidence>
<keyword evidence="6" id="KW-0695">RNA-directed DNA polymerase</keyword>
<evidence type="ECO:0000256" key="5">
    <source>
        <dbReference type="ARBA" id="ARBA00022801"/>
    </source>
</evidence>
<evidence type="ECO:0000256" key="2">
    <source>
        <dbReference type="ARBA" id="ARBA00022695"/>
    </source>
</evidence>
<dbReference type="SUPFAM" id="SSF56672">
    <property type="entry name" value="DNA/RNA polymerases"/>
    <property type="match status" value="1"/>
</dbReference>
<gene>
    <name evidence="8" type="ORF">U9M48_024629</name>
</gene>
<dbReference type="InterPro" id="IPR041373">
    <property type="entry name" value="RT_RNaseH"/>
</dbReference>
<dbReference type="Gene3D" id="3.30.70.270">
    <property type="match status" value="1"/>
</dbReference>
<keyword evidence="5" id="KW-0378">Hydrolase</keyword>
<dbReference type="FunFam" id="3.30.70.270:FF:000020">
    <property type="entry name" value="Transposon Tf2-6 polyprotein-like Protein"/>
    <property type="match status" value="1"/>
</dbReference>
<evidence type="ECO:0000313" key="9">
    <source>
        <dbReference type="Proteomes" id="UP001341281"/>
    </source>
</evidence>
<evidence type="ECO:0000256" key="4">
    <source>
        <dbReference type="ARBA" id="ARBA00022759"/>
    </source>
</evidence>